<dbReference type="NCBIfam" id="NF002270">
    <property type="entry name" value="PRK01202.1"/>
    <property type="match status" value="1"/>
</dbReference>
<dbReference type="AlphaFoldDB" id="A0A364K2T0"/>
<organism evidence="6 7">
    <name type="scientific">Thermoflavimicrobium daqui</name>
    <dbReference type="NCBI Taxonomy" id="2137476"/>
    <lineage>
        <taxon>Bacteria</taxon>
        <taxon>Bacillati</taxon>
        <taxon>Bacillota</taxon>
        <taxon>Bacilli</taxon>
        <taxon>Bacillales</taxon>
        <taxon>Thermoactinomycetaceae</taxon>
        <taxon>Thermoflavimicrobium</taxon>
    </lineage>
</organism>
<dbReference type="PROSITE" id="PS00189">
    <property type="entry name" value="LIPOYL"/>
    <property type="match status" value="1"/>
</dbReference>
<keyword evidence="2 3" id="KW-0450">Lipoyl</keyword>
<dbReference type="InterPro" id="IPR017453">
    <property type="entry name" value="GCV_H_sub"/>
</dbReference>
<dbReference type="OrthoDB" id="9796712at2"/>
<dbReference type="Gene3D" id="2.40.50.100">
    <property type="match status" value="1"/>
</dbReference>
<dbReference type="GO" id="GO:0005737">
    <property type="term" value="C:cytoplasm"/>
    <property type="evidence" value="ECO:0007669"/>
    <property type="project" value="TreeGrafter"/>
</dbReference>
<reference evidence="6 7" key="2">
    <citation type="submission" date="2018-06" db="EMBL/GenBank/DDBJ databases">
        <authorList>
            <person name="Zhirakovskaya E."/>
        </authorList>
    </citation>
    <scope>NUCLEOTIDE SEQUENCE [LARGE SCALE GENOMIC DNA]</scope>
    <source>
        <strain evidence="6 7">FBKL4.011</strain>
    </source>
</reference>
<proteinExistence type="inferred from homology"/>
<comment type="function">
    <text evidence="3">The glycine cleavage system catalyzes the degradation of glycine. The H protein shuttles the methylamine group of glycine from the P protein to the T protein.</text>
</comment>
<name>A0A364K2T0_9BACL</name>
<comment type="function">
    <text evidence="3">Is also involved in protein lipoylation via its role as an octanoyl/lipoyl carrier protein intermediate.</text>
</comment>
<dbReference type="RefSeq" id="WP_113659709.1">
    <property type="nucleotide sequence ID" value="NZ_KZ845670.1"/>
</dbReference>
<sequence>MSQVKENLIYSKEHEWVQVLDDDTVRIGISDFAQDQLGEIVFLELPEVDSEVEAHTSIGSVESVKAVSDLYCPVSGVVTKVNELLVDSPEVINDDPFGEGWMFEVKLSNLDELKELLSADQYKEFIEGE</sequence>
<dbReference type="GO" id="GO:0005960">
    <property type="term" value="C:glycine cleavage complex"/>
    <property type="evidence" value="ECO:0007669"/>
    <property type="project" value="InterPro"/>
</dbReference>
<evidence type="ECO:0000256" key="1">
    <source>
        <dbReference type="ARBA" id="ARBA00009249"/>
    </source>
</evidence>
<keyword evidence="7" id="KW-1185">Reference proteome</keyword>
<feature type="modified residue" description="N6-lipoyllysine" evidence="3 4">
    <location>
        <position position="65"/>
    </location>
</feature>
<dbReference type="PANTHER" id="PTHR11715">
    <property type="entry name" value="GLYCINE CLEAVAGE SYSTEM H PROTEIN"/>
    <property type="match status" value="1"/>
</dbReference>
<dbReference type="InterPro" id="IPR000089">
    <property type="entry name" value="Biotin_lipoyl"/>
</dbReference>
<dbReference type="InterPro" id="IPR011053">
    <property type="entry name" value="Single_hybrid_motif"/>
</dbReference>
<dbReference type="EMBL" id="QJKK01000008">
    <property type="protein sequence ID" value="RAL22706.1"/>
    <property type="molecule type" value="Genomic_DNA"/>
</dbReference>
<dbReference type="Proteomes" id="UP000251213">
    <property type="component" value="Unassembled WGS sequence"/>
</dbReference>
<evidence type="ECO:0000256" key="3">
    <source>
        <dbReference type="HAMAP-Rule" id="MF_00272"/>
    </source>
</evidence>
<dbReference type="InterPro" id="IPR002930">
    <property type="entry name" value="GCV_H"/>
</dbReference>
<feature type="domain" description="Lipoyl-binding" evidence="5">
    <location>
        <begin position="24"/>
        <end position="106"/>
    </location>
</feature>
<dbReference type="CDD" id="cd06848">
    <property type="entry name" value="GCS_H"/>
    <property type="match status" value="1"/>
</dbReference>
<dbReference type="GO" id="GO:0009249">
    <property type="term" value="P:protein lipoylation"/>
    <property type="evidence" value="ECO:0007669"/>
    <property type="project" value="UniProtKB-UniRule"/>
</dbReference>
<dbReference type="SUPFAM" id="SSF51230">
    <property type="entry name" value="Single hybrid motif"/>
    <property type="match status" value="1"/>
</dbReference>
<evidence type="ECO:0000313" key="7">
    <source>
        <dbReference type="Proteomes" id="UP000251213"/>
    </source>
</evidence>
<dbReference type="Pfam" id="PF01597">
    <property type="entry name" value="GCV_H"/>
    <property type="match status" value="1"/>
</dbReference>
<protein>
    <recommendedName>
        <fullName evidence="3">Glycine cleavage system H protein</fullName>
    </recommendedName>
    <alternativeName>
        <fullName evidence="3">Octanoyl/lipoyl carrier protein</fullName>
    </alternativeName>
</protein>
<evidence type="ECO:0000256" key="2">
    <source>
        <dbReference type="ARBA" id="ARBA00022823"/>
    </source>
</evidence>
<evidence type="ECO:0000313" key="6">
    <source>
        <dbReference type="EMBL" id="RAL22706.1"/>
    </source>
</evidence>
<dbReference type="NCBIfam" id="TIGR00527">
    <property type="entry name" value="gcvH"/>
    <property type="match status" value="1"/>
</dbReference>
<dbReference type="InterPro" id="IPR003016">
    <property type="entry name" value="2-oxoA_DH_lipoyl-BS"/>
</dbReference>
<comment type="caution">
    <text evidence="6">The sequence shown here is derived from an EMBL/GenBank/DDBJ whole genome shotgun (WGS) entry which is preliminary data.</text>
</comment>
<comment type="cofactor">
    <cofactor evidence="3">
        <name>(R)-lipoate</name>
        <dbReference type="ChEBI" id="CHEBI:83088"/>
    </cofactor>
    <text evidence="3">Binds 1 lipoyl cofactor covalently.</text>
</comment>
<dbReference type="PROSITE" id="PS50968">
    <property type="entry name" value="BIOTINYL_LIPOYL"/>
    <property type="match status" value="1"/>
</dbReference>
<evidence type="ECO:0000259" key="5">
    <source>
        <dbReference type="PROSITE" id="PS50968"/>
    </source>
</evidence>
<comment type="similarity">
    <text evidence="1 3">Belongs to the GcvH family.</text>
</comment>
<evidence type="ECO:0000256" key="4">
    <source>
        <dbReference type="PIRSR" id="PIRSR617453-50"/>
    </source>
</evidence>
<gene>
    <name evidence="3 6" type="primary">gcvH</name>
    <name evidence="6" type="ORF">DL897_13650</name>
</gene>
<dbReference type="PANTHER" id="PTHR11715:SF3">
    <property type="entry name" value="GLYCINE CLEAVAGE SYSTEM H PROTEIN-RELATED"/>
    <property type="match status" value="1"/>
</dbReference>
<dbReference type="GO" id="GO:0019464">
    <property type="term" value="P:glycine decarboxylation via glycine cleavage system"/>
    <property type="evidence" value="ECO:0007669"/>
    <property type="project" value="UniProtKB-UniRule"/>
</dbReference>
<reference evidence="6 7" key="1">
    <citation type="submission" date="2018-06" db="EMBL/GenBank/DDBJ databases">
        <title>Thermoflavimicrobium daqus sp. nov., a thermophilic microbe isolated from Moutai-flavour Daqu.</title>
        <authorList>
            <person name="Wang X."/>
            <person name="Zhou H."/>
        </authorList>
    </citation>
    <scope>NUCLEOTIDE SEQUENCE [LARGE SCALE GENOMIC DNA]</scope>
    <source>
        <strain evidence="6 7">FBKL4.011</strain>
    </source>
</reference>
<dbReference type="InterPro" id="IPR033753">
    <property type="entry name" value="GCV_H/Fam206"/>
</dbReference>
<accession>A0A364K2T0</accession>
<dbReference type="HAMAP" id="MF_00272">
    <property type="entry name" value="GcvH"/>
    <property type="match status" value="1"/>
</dbReference>
<comment type="subunit">
    <text evidence="3">The glycine cleavage system is composed of four proteins: P, T, L and H.</text>
</comment>